<proteinExistence type="predicted"/>
<dbReference type="EMBL" id="JBHSFS010000024">
    <property type="protein sequence ID" value="MFC4517687.1"/>
    <property type="molecule type" value="Genomic_DNA"/>
</dbReference>
<accession>A0ABV9BUI5</accession>
<evidence type="ECO:0000313" key="3">
    <source>
        <dbReference type="EMBL" id="MFC4517687.1"/>
    </source>
</evidence>
<dbReference type="RefSeq" id="WP_417924207.1">
    <property type="nucleotide sequence ID" value="NZ_JBHSFS010000024.1"/>
</dbReference>
<evidence type="ECO:0008006" key="5">
    <source>
        <dbReference type="Google" id="ProtNLM"/>
    </source>
</evidence>
<organism evidence="3 4">
    <name type="scientific">Streptomyces ehimensis</name>
    <dbReference type="NCBI Taxonomy" id="68195"/>
    <lineage>
        <taxon>Bacteria</taxon>
        <taxon>Bacillati</taxon>
        <taxon>Actinomycetota</taxon>
        <taxon>Actinomycetes</taxon>
        <taxon>Kitasatosporales</taxon>
        <taxon>Streptomycetaceae</taxon>
        <taxon>Streptomyces</taxon>
    </lineage>
</organism>
<feature type="compositionally biased region" description="Basic and acidic residues" evidence="1">
    <location>
        <begin position="318"/>
        <end position="334"/>
    </location>
</feature>
<feature type="transmembrane region" description="Helical" evidence="2">
    <location>
        <begin position="390"/>
        <end position="414"/>
    </location>
</feature>
<protein>
    <recommendedName>
        <fullName evidence="5">DUF4397 domain-containing protein</fullName>
    </recommendedName>
</protein>
<evidence type="ECO:0000256" key="1">
    <source>
        <dbReference type="SAM" id="MobiDB-lite"/>
    </source>
</evidence>
<sequence>MNWTRTAVAVVGTGTLWLGGSAAAVAHDAHRGIYGSPGTRGIQETRGDPGGVQVLLNGAFGNRPGELIDIDVRGLRAGSGVSVTSPVFDSRVPLAPYDNAGDPGATGPDGGEGLHARPAISSRARPGTYPLRVHAGGRVVAEEQVEIRAPRRPEFRVGIKDDVLRPGEQLGVSYDDLYPGETGDSFAVASPLLPAPVPLVHDPRGTHWNNPRMFTALVSVPPDAKDGTYKVTLTAPGGRRVDEKPLVVRAARVGDSDYVGRARGPAFFPFDGRPEAARAYGHRVPPGGTVNVLWRDAAPDPGEDDRLTATSPAFERPVPLRRDDSKASDGDDPRYYGPARVRRGLEPGRYAVTVISHHGRVKRTGHLQVTGATVGALAAKAVGDDGPDPMVIVAGTGAGLAALGVGVGAVVLVVRRRGGGRGGPDPGGGCALRGSW</sequence>
<feature type="region of interest" description="Disordered" evidence="1">
    <location>
        <begin position="295"/>
        <end position="340"/>
    </location>
</feature>
<dbReference type="Proteomes" id="UP001595990">
    <property type="component" value="Unassembled WGS sequence"/>
</dbReference>
<keyword evidence="2" id="KW-1133">Transmembrane helix</keyword>
<evidence type="ECO:0000313" key="4">
    <source>
        <dbReference type="Proteomes" id="UP001595990"/>
    </source>
</evidence>
<name>A0ABV9BUI5_9ACTN</name>
<evidence type="ECO:0000256" key="2">
    <source>
        <dbReference type="SAM" id="Phobius"/>
    </source>
</evidence>
<comment type="caution">
    <text evidence="3">The sequence shown here is derived from an EMBL/GenBank/DDBJ whole genome shotgun (WGS) entry which is preliminary data.</text>
</comment>
<keyword evidence="2" id="KW-0812">Transmembrane</keyword>
<keyword evidence="4" id="KW-1185">Reference proteome</keyword>
<gene>
    <name evidence="3" type="ORF">ACFPEN_32845</name>
</gene>
<keyword evidence="2" id="KW-0472">Membrane</keyword>
<reference evidence="4" key="1">
    <citation type="journal article" date="2019" name="Int. J. Syst. Evol. Microbiol.">
        <title>The Global Catalogue of Microorganisms (GCM) 10K type strain sequencing project: providing services to taxonomists for standard genome sequencing and annotation.</title>
        <authorList>
            <consortium name="The Broad Institute Genomics Platform"/>
            <consortium name="The Broad Institute Genome Sequencing Center for Infectious Disease"/>
            <person name="Wu L."/>
            <person name="Ma J."/>
        </authorList>
    </citation>
    <scope>NUCLEOTIDE SEQUENCE [LARGE SCALE GENOMIC DNA]</scope>
    <source>
        <strain evidence="4">CECT 8064</strain>
    </source>
</reference>